<keyword evidence="3" id="KW-1185">Reference proteome</keyword>
<comment type="caution">
    <text evidence="2">The sequence shown here is derived from an EMBL/GenBank/DDBJ whole genome shotgun (WGS) entry which is preliminary data.</text>
</comment>
<evidence type="ECO:0000313" key="3">
    <source>
        <dbReference type="Proteomes" id="UP000494165"/>
    </source>
</evidence>
<accession>A0A8S1C5F9</accession>
<protein>
    <submittedName>
        <fullName evidence="2">Uncharacterized protein</fullName>
    </submittedName>
</protein>
<dbReference type="Proteomes" id="UP000494165">
    <property type="component" value="Unassembled WGS sequence"/>
</dbReference>
<gene>
    <name evidence="2" type="ORF">CLODIP_2_CD16236</name>
</gene>
<sequence length="131" mass="14366">MAHSALGGRRFALTLIAAILGLFSAYRRGRGVLSGRRTAQVPVAGAARGRASQRSQLAARLEHVPWNACRRLVRWRLQLVMARLLLCDVLVFVLLLWQNNAPHKVRRDPPVSAVDATSDPPPVLGPIAFES</sequence>
<name>A0A8S1C5F9_9INSE</name>
<dbReference type="AlphaFoldDB" id="A0A8S1C5F9"/>
<feature type="transmembrane region" description="Helical" evidence="1">
    <location>
        <begin position="80"/>
        <end position="97"/>
    </location>
</feature>
<keyword evidence="1" id="KW-0812">Transmembrane</keyword>
<reference evidence="2 3" key="1">
    <citation type="submission" date="2020-04" db="EMBL/GenBank/DDBJ databases">
        <authorList>
            <person name="Alioto T."/>
            <person name="Alioto T."/>
            <person name="Gomez Garrido J."/>
        </authorList>
    </citation>
    <scope>NUCLEOTIDE SEQUENCE [LARGE SCALE GENOMIC DNA]</scope>
</reference>
<evidence type="ECO:0000313" key="2">
    <source>
        <dbReference type="EMBL" id="CAB3366112.1"/>
    </source>
</evidence>
<organism evidence="2 3">
    <name type="scientific">Cloeon dipterum</name>
    <dbReference type="NCBI Taxonomy" id="197152"/>
    <lineage>
        <taxon>Eukaryota</taxon>
        <taxon>Metazoa</taxon>
        <taxon>Ecdysozoa</taxon>
        <taxon>Arthropoda</taxon>
        <taxon>Hexapoda</taxon>
        <taxon>Insecta</taxon>
        <taxon>Pterygota</taxon>
        <taxon>Palaeoptera</taxon>
        <taxon>Ephemeroptera</taxon>
        <taxon>Pisciforma</taxon>
        <taxon>Baetidae</taxon>
        <taxon>Cloeon</taxon>
    </lineage>
</organism>
<keyword evidence="1" id="KW-1133">Transmembrane helix</keyword>
<proteinExistence type="predicted"/>
<keyword evidence="1" id="KW-0472">Membrane</keyword>
<dbReference type="EMBL" id="CADEPI010000023">
    <property type="protein sequence ID" value="CAB3366112.1"/>
    <property type="molecule type" value="Genomic_DNA"/>
</dbReference>
<evidence type="ECO:0000256" key="1">
    <source>
        <dbReference type="SAM" id="Phobius"/>
    </source>
</evidence>